<comment type="caution">
    <text evidence="1">The sequence shown here is derived from an EMBL/GenBank/DDBJ whole genome shotgun (WGS) entry which is preliminary data.</text>
</comment>
<evidence type="ECO:0000313" key="1">
    <source>
        <dbReference type="EMBL" id="MBT1697027.1"/>
    </source>
</evidence>
<dbReference type="Proteomes" id="UP001319200">
    <property type="component" value="Unassembled WGS sequence"/>
</dbReference>
<keyword evidence="2" id="KW-1185">Reference proteome</keyword>
<gene>
    <name evidence="1" type="ORF">KK083_09090</name>
</gene>
<sequence>MTGKIYTPVWSKYRPAILKMMIDSANEPQSYQLSNHEFKALNPKQKGGYTFALQVSSGKALSGLKDSAIAHDLWEILQLSGKASELISNATYEFSMDKQFVLRVNKISSN</sequence>
<dbReference type="EMBL" id="JAHESF010000007">
    <property type="protein sequence ID" value="MBT1697027.1"/>
    <property type="molecule type" value="Genomic_DNA"/>
</dbReference>
<dbReference type="RefSeq" id="WP_254162696.1">
    <property type="nucleotide sequence ID" value="NZ_JAHESF010000007.1"/>
</dbReference>
<proteinExistence type="predicted"/>
<accession>A0AAP2GP45</accession>
<reference evidence="1 2" key="1">
    <citation type="submission" date="2021-05" db="EMBL/GenBank/DDBJ databases">
        <title>A Polyphasic approach of four new species of the genus Ohtaekwangia: Ohtaekwangia histidinii sp. nov., Ohtaekwangia cretensis sp. nov., Ohtaekwangia indiensis sp. nov., Ohtaekwangia reichenbachii sp. nov. from diverse environment.</title>
        <authorList>
            <person name="Octaviana S."/>
        </authorList>
    </citation>
    <scope>NUCLEOTIDE SEQUENCE [LARGE SCALE GENOMIC DNA]</scope>
    <source>
        <strain evidence="1 2">PWU4</strain>
    </source>
</reference>
<name>A0AAP2GP45_9BACT</name>
<protein>
    <submittedName>
        <fullName evidence="1">Uncharacterized protein</fullName>
    </submittedName>
</protein>
<organism evidence="1 2">
    <name type="scientific">Chryseosolibacter histidini</name>
    <dbReference type="NCBI Taxonomy" id="2782349"/>
    <lineage>
        <taxon>Bacteria</taxon>
        <taxon>Pseudomonadati</taxon>
        <taxon>Bacteroidota</taxon>
        <taxon>Cytophagia</taxon>
        <taxon>Cytophagales</taxon>
        <taxon>Chryseotaleaceae</taxon>
        <taxon>Chryseosolibacter</taxon>
    </lineage>
</organism>
<dbReference type="AlphaFoldDB" id="A0AAP2GP45"/>
<evidence type="ECO:0000313" key="2">
    <source>
        <dbReference type="Proteomes" id="UP001319200"/>
    </source>
</evidence>